<protein>
    <recommendedName>
        <fullName evidence="8">UMP/CMP kinase</fullName>
    </recommendedName>
</protein>
<evidence type="ECO:0000313" key="7">
    <source>
        <dbReference type="Proteomes" id="UP000688137"/>
    </source>
</evidence>
<dbReference type="HAMAP" id="MF_00235">
    <property type="entry name" value="Adenylate_kinase_Adk"/>
    <property type="match status" value="1"/>
</dbReference>
<dbReference type="OMA" id="EQTMPVI"/>
<dbReference type="NCBIfam" id="TIGR01359">
    <property type="entry name" value="UMP_CMP_kin_fam"/>
    <property type="match status" value="1"/>
</dbReference>
<organism evidence="6 7">
    <name type="scientific">Paramecium primaurelia</name>
    <dbReference type="NCBI Taxonomy" id="5886"/>
    <lineage>
        <taxon>Eukaryota</taxon>
        <taxon>Sar</taxon>
        <taxon>Alveolata</taxon>
        <taxon>Ciliophora</taxon>
        <taxon>Intramacronucleata</taxon>
        <taxon>Oligohymenophorea</taxon>
        <taxon>Peniculida</taxon>
        <taxon>Parameciidae</taxon>
        <taxon>Paramecium</taxon>
    </lineage>
</organism>
<comment type="caution">
    <text evidence="6">The sequence shown here is derived from an EMBL/GenBank/DDBJ whole genome shotgun (WGS) entry which is preliminary data.</text>
</comment>
<proteinExistence type="inferred from homology"/>
<evidence type="ECO:0000256" key="3">
    <source>
        <dbReference type="ARBA" id="ARBA00022840"/>
    </source>
</evidence>
<evidence type="ECO:0000256" key="1">
    <source>
        <dbReference type="ARBA" id="ARBA00022490"/>
    </source>
</evidence>
<evidence type="ECO:0008006" key="8">
    <source>
        <dbReference type="Google" id="ProtNLM"/>
    </source>
</evidence>
<name>A0A8S1JZA9_PARPR</name>
<dbReference type="Pfam" id="PF00406">
    <property type="entry name" value="ADK"/>
    <property type="match status" value="1"/>
</dbReference>
<dbReference type="InterPro" id="IPR006266">
    <property type="entry name" value="UMP_CMP_kinase"/>
</dbReference>
<dbReference type="Proteomes" id="UP000688137">
    <property type="component" value="Unassembled WGS sequence"/>
</dbReference>
<keyword evidence="4" id="KW-0665">Pyrimidine biosynthesis</keyword>
<keyword evidence="5" id="KW-0539">Nucleus</keyword>
<evidence type="ECO:0000256" key="4">
    <source>
        <dbReference type="ARBA" id="ARBA00022975"/>
    </source>
</evidence>
<dbReference type="PROSITE" id="PS00113">
    <property type="entry name" value="ADENYLATE_KINASE"/>
    <property type="match status" value="1"/>
</dbReference>
<dbReference type="GO" id="GO:0019205">
    <property type="term" value="F:nucleobase-containing compound kinase activity"/>
    <property type="evidence" value="ECO:0007669"/>
    <property type="project" value="InterPro"/>
</dbReference>
<dbReference type="GO" id="GO:0006207">
    <property type="term" value="P:'de novo' pyrimidine nucleobase biosynthetic process"/>
    <property type="evidence" value="ECO:0007669"/>
    <property type="project" value="InterPro"/>
</dbReference>
<dbReference type="InterPro" id="IPR000850">
    <property type="entry name" value="Adenylat/UMP-CMP_kin"/>
</dbReference>
<dbReference type="PANTHER" id="PTHR23359">
    <property type="entry name" value="NUCLEOTIDE KINASE"/>
    <property type="match status" value="1"/>
</dbReference>
<dbReference type="AlphaFoldDB" id="A0A8S1JZA9"/>
<evidence type="ECO:0000256" key="5">
    <source>
        <dbReference type="ARBA" id="ARBA00023242"/>
    </source>
</evidence>
<accession>A0A8S1JZA9</accession>
<keyword evidence="3" id="KW-0067">ATP-binding</keyword>
<evidence type="ECO:0000313" key="6">
    <source>
        <dbReference type="EMBL" id="CAD8047811.1"/>
    </source>
</evidence>
<gene>
    <name evidence="6" type="ORF">PPRIM_AZ9-3.1.T0120123</name>
</gene>
<keyword evidence="1" id="KW-0963">Cytoplasm</keyword>
<reference evidence="6" key="1">
    <citation type="submission" date="2021-01" db="EMBL/GenBank/DDBJ databases">
        <authorList>
            <consortium name="Genoscope - CEA"/>
            <person name="William W."/>
        </authorList>
    </citation>
    <scope>NUCLEOTIDE SEQUENCE</scope>
</reference>
<dbReference type="GO" id="GO:0006221">
    <property type="term" value="P:pyrimidine nucleotide biosynthetic process"/>
    <property type="evidence" value="ECO:0007669"/>
    <property type="project" value="UniProtKB-KW"/>
</dbReference>
<evidence type="ECO:0000256" key="2">
    <source>
        <dbReference type="ARBA" id="ARBA00022741"/>
    </source>
</evidence>
<keyword evidence="2" id="KW-0547">Nucleotide-binding</keyword>
<dbReference type="GO" id="GO:0016776">
    <property type="term" value="F:phosphotransferase activity, phosphate group as acceptor"/>
    <property type="evidence" value="ECO:0007669"/>
    <property type="project" value="InterPro"/>
</dbReference>
<dbReference type="InterPro" id="IPR033690">
    <property type="entry name" value="Adenylat_kinase_CS"/>
</dbReference>
<keyword evidence="7" id="KW-1185">Reference proteome</keyword>
<dbReference type="GO" id="GO:0009123">
    <property type="term" value="P:nucleoside monophosphate metabolic process"/>
    <property type="evidence" value="ECO:0007669"/>
    <property type="project" value="UniProtKB-ARBA"/>
</dbReference>
<sequence>MDQVKPKVFFVLGGPGAGKGTQSAKMVEKYHFVHLSAGDLLREERQKKTQNAELIEEIIKSGQIVPSHITISLLEQAMKAKGLDKMFLIDGFPRNQENFDVWVKLMGDKVEFKKLFYFECDEEILKNRIKIRAQESGRSDDNDETLIKRLKTYNESTRPIIQYFDSLSQCIHIMADKNIDEVFQEITKKLDEIL</sequence>
<dbReference type="GO" id="GO:0005524">
    <property type="term" value="F:ATP binding"/>
    <property type="evidence" value="ECO:0007669"/>
    <property type="project" value="UniProtKB-KW"/>
</dbReference>
<dbReference type="CDD" id="cd01428">
    <property type="entry name" value="ADK"/>
    <property type="match status" value="1"/>
</dbReference>
<dbReference type="EMBL" id="CAJJDM010000009">
    <property type="protein sequence ID" value="CAD8047811.1"/>
    <property type="molecule type" value="Genomic_DNA"/>
</dbReference>